<evidence type="ECO:0000313" key="8">
    <source>
        <dbReference type="EMBL" id="KAH7233084.1"/>
    </source>
</evidence>
<comment type="caution">
    <text evidence="8">The sequence shown here is derived from an EMBL/GenBank/DDBJ whole genome shotgun (WGS) entry which is preliminary data.</text>
</comment>
<evidence type="ECO:0000256" key="3">
    <source>
        <dbReference type="ARBA" id="ARBA00022989"/>
    </source>
</evidence>
<dbReference type="Proteomes" id="UP000813427">
    <property type="component" value="Unassembled WGS sequence"/>
</dbReference>
<evidence type="ECO:0000313" key="9">
    <source>
        <dbReference type="Proteomes" id="UP000813427"/>
    </source>
</evidence>
<comment type="similarity">
    <text evidence="5">Belongs to the SAT4 family.</text>
</comment>
<sequence>MNITAEQAARSHESKSELTVGVSAGLMTLAILLVGLRLWCRRLAKASGLDDVAAILGLASCIGCGSSIIAMTHYGLGKHDWTLTPKQVVLYGRCFWLSILFYGTSLYWVKLTFLLQYYRIMSISNMRWAYLGVIIFISLWSLVQIIMICLLCVPLDALWDMSVKGKCIPHQTDMWYVNGVMHIVLDFAIIIMPLPIVWNLNLPRSQKWLLSGIFGLGIFTVAISIFRLHWLAPQPDITWWNVTAASWSLAEIVSGIACSCLPTYKPLLVGIKGWLPRLGKGDSTIQLQGTNGTAYTESTLVETQDVFGSDPKVPNSMFVYGTQTSITANRGLEAGGRFKKFIQR</sequence>
<evidence type="ECO:0000256" key="4">
    <source>
        <dbReference type="ARBA" id="ARBA00023136"/>
    </source>
</evidence>
<reference evidence="8" key="1">
    <citation type="journal article" date="2021" name="Nat. Commun.">
        <title>Genetic determinants of endophytism in the Arabidopsis root mycobiome.</title>
        <authorList>
            <person name="Mesny F."/>
            <person name="Miyauchi S."/>
            <person name="Thiergart T."/>
            <person name="Pickel B."/>
            <person name="Atanasova L."/>
            <person name="Karlsson M."/>
            <person name="Huettel B."/>
            <person name="Barry K.W."/>
            <person name="Haridas S."/>
            <person name="Chen C."/>
            <person name="Bauer D."/>
            <person name="Andreopoulos W."/>
            <person name="Pangilinan J."/>
            <person name="LaButti K."/>
            <person name="Riley R."/>
            <person name="Lipzen A."/>
            <person name="Clum A."/>
            <person name="Drula E."/>
            <person name="Henrissat B."/>
            <person name="Kohler A."/>
            <person name="Grigoriev I.V."/>
            <person name="Martin F.M."/>
            <person name="Hacquard S."/>
        </authorList>
    </citation>
    <scope>NUCLEOTIDE SEQUENCE</scope>
    <source>
        <strain evidence="8">MPI-SDFR-AT-0068</strain>
    </source>
</reference>
<dbReference type="InterPro" id="IPR052337">
    <property type="entry name" value="SAT4-like"/>
</dbReference>
<feature type="transmembrane region" description="Helical" evidence="6">
    <location>
        <begin position="130"/>
        <end position="155"/>
    </location>
</feature>
<feature type="transmembrane region" description="Helical" evidence="6">
    <location>
        <begin position="208"/>
        <end position="232"/>
    </location>
</feature>
<feature type="domain" description="Rhodopsin" evidence="7">
    <location>
        <begin position="36"/>
        <end position="268"/>
    </location>
</feature>
<feature type="transmembrane region" description="Helical" evidence="6">
    <location>
        <begin position="175"/>
        <end position="196"/>
    </location>
</feature>
<dbReference type="EMBL" id="JAGPXF010000008">
    <property type="protein sequence ID" value="KAH7233084.1"/>
    <property type="molecule type" value="Genomic_DNA"/>
</dbReference>
<dbReference type="PANTHER" id="PTHR33048">
    <property type="entry name" value="PTH11-LIKE INTEGRAL MEMBRANE PROTEIN (AFU_ORTHOLOGUE AFUA_5G11245)"/>
    <property type="match status" value="1"/>
</dbReference>
<feature type="transmembrane region" description="Helical" evidence="6">
    <location>
        <begin position="20"/>
        <end position="40"/>
    </location>
</feature>
<dbReference type="OrthoDB" id="10017208at2759"/>
<gene>
    <name evidence="8" type="ORF">BKA59DRAFT_534904</name>
</gene>
<organism evidence="8 9">
    <name type="scientific">Fusarium tricinctum</name>
    <dbReference type="NCBI Taxonomy" id="61284"/>
    <lineage>
        <taxon>Eukaryota</taxon>
        <taxon>Fungi</taxon>
        <taxon>Dikarya</taxon>
        <taxon>Ascomycota</taxon>
        <taxon>Pezizomycotina</taxon>
        <taxon>Sordariomycetes</taxon>
        <taxon>Hypocreomycetidae</taxon>
        <taxon>Hypocreales</taxon>
        <taxon>Nectriaceae</taxon>
        <taxon>Fusarium</taxon>
        <taxon>Fusarium tricinctum species complex</taxon>
    </lineage>
</organism>
<dbReference type="Pfam" id="PF20684">
    <property type="entry name" value="Fung_rhodopsin"/>
    <property type="match status" value="1"/>
</dbReference>
<dbReference type="AlphaFoldDB" id="A0A8K0W5I6"/>
<dbReference type="PANTHER" id="PTHR33048:SF47">
    <property type="entry name" value="INTEGRAL MEMBRANE PROTEIN-RELATED"/>
    <property type="match status" value="1"/>
</dbReference>
<keyword evidence="4 6" id="KW-0472">Membrane</keyword>
<feature type="transmembrane region" description="Helical" evidence="6">
    <location>
        <begin position="88"/>
        <end position="109"/>
    </location>
</feature>
<accession>A0A8K0W5I6</accession>
<evidence type="ECO:0000256" key="1">
    <source>
        <dbReference type="ARBA" id="ARBA00004141"/>
    </source>
</evidence>
<evidence type="ECO:0000256" key="5">
    <source>
        <dbReference type="ARBA" id="ARBA00038359"/>
    </source>
</evidence>
<keyword evidence="9" id="KW-1185">Reference proteome</keyword>
<dbReference type="InterPro" id="IPR049326">
    <property type="entry name" value="Rhodopsin_dom_fungi"/>
</dbReference>
<name>A0A8K0W5I6_9HYPO</name>
<evidence type="ECO:0000256" key="6">
    <source>
        <dbReference type="SAM" id="Phobius"/>
    </source>
</evidence>
<evidence type="ECO:0000259" key="7">
    <source>
        <dbReference type="Pfam" id="PF20684"/>
    </source>
</evidence>
<dbReference type="GO" id="GO:0016020">
    <property type="term" value="C:membrane"/>
    <property type="evidence" value="ECO:0007669"/>
    <property type="project" value="UniProtKB-SubCell"/>
</dbReference>
<feature type="transmembrane region" description="Helical" evidence="6">
    <location>
        <begin position="52"/>
        <end position="76"/>
    </location>
</feature>
<protein>
    <recommendedName>
        <fullName evidence="7">Rhodopsin domain-containing protein</fullName>
    </recommendedName>
</protein>
<proteinExistence type="inferred from homology"/>
<evidence type="ECO:0000256" key="2">
    <source>
        <dbReference type="ARBA" id="ARBA00022692"/>
    </source>
</evidence>
<comment type="subcellular location">
    <subcellularLocation>
        <location evidence="1">Membrane</location>
        <topology evidence="1">Multi-pass membrane protein</topology>
    </subcellularLocation>
</comment>
<keyword evidence="2 6" id="KW-0812">Transmembrane</keyword>
<keyword evidence="3 6" id="KW-1133">Transmembrane helix</keyword>